<feature type="region of interest" description="Disordered" evidence="7">
    <location>
        <begin position="132"/>
        <end position="215"/>
    </location>
</feature>
<evidence type="ECO:0000256" key="6">
    <source>
        <dbReference type="ARBA" id="ARBA00023136"/>
    </source>
</evidence>
<comment type="subcellular location">
    <subcellularLocation>
        <location evidence="1">Membrane</location>
        <topology evidence="1">Multi-pass membrane protein</topology>
    </subcellularLocation>
</comment>
<comment type="similarity">
    <text evidence="2">Belongs to the SLC35F solute transporter family.</text>
</comment>
<accession>A0A662YMJ1</accession>
<feature type="compositionally biased region" description="Acidic residues" evidence="7">
    <location>
        <begin position="749"/>
        <end position="784"/>
    </location>
</feature>
<feature type="region of interest" description="Disordered" evidence="7">
    <location>
        <begin position="982"/>
        <end position="1012"/>
    </location>
</feature>
<dbReference type="EMBL" id="SCEB01000883">
    <property type="protein sequence ID" value="RXM97920.1"/>
    <property type="molecule type" value="Genomic_DNA"/>
</dbReference>
<feature type="transmembrane region" description="Helical" evidence="8">
    <location>
        <begin position="1189"/>
        <end position="1207"/>
    </location>
</feature>
<feature type="compositionally biased region" description="Basic and acidic residues" evidence="7">
    <location>
        <begin position="815"/>
        <end position="854"/>
    </location>
</feature>
<feature type="transmembrane region" description="Helical" evidence="8">
    <location>
        <begin position="879"/>
        <end position="900"/>
    </location>
</feature>
<feature type="transmembrane region" description="Helical" evidence="8">
    <location>
        <begin position="1272"/>
        <end position="1296"/>
    </location>
</feature>
<feature type="compositionally biased region" description="Polar residues" evidence="7">
    <location>
        <begin position="461"/>
        <end position="474"/>
    </location>
</feature>
<proteinExistence type="inferred from homology"/>
<feature type="signal peptide" evidence="9">
    <location>
        <begin position="1"/>
        <end position="19"/>
    </location>
</feature>
<feature type="transmembrane region" description="Helical" evidence="8">
    <location>
        <begin position="1165"/>
        <end position="1183"/>
    </location>
</feature>
<keyword evidence="6 8" id="KW-0472">Membrane</keyword>
<evidence type="ECO:0000313" key="10">
    <source>
        <dbReference type="EMBL" id="RXM97920.1"/>
    </source>
</evidence>
<name>A0A662YMJ1_ACIRT</name>
<sequence>MVSPAALCVCLLAWGLGLGSTTPVPERGAAPCSPTSFQGETSSPVTGLELASPADKGNETGERREEKKCLRSTAASPPAPILGTGFGVLSRNPLQSVLVVSTPEESEQPGTVQLRSGNPSLSAVELTALPGDVARIPSSPSPVAMGTTNRTPLVNQTPEREGAAQHGLELLSGSKNAKRRAGGEKGERGKGDGVTEKLPAPGRSTIAGPARGIDGGMTESRLLSWGQRLNIKAGGAPSEVVGGNQAWGLNPTGLGTASIPSSIMEAATTGAVKPSAVTASQHPLMRGPVEPNWGTARQAGAVQQGADSTQRGGEMEDGIRASPEHPGKTEEEEEEGPGDRESDRELLPKPRKTGKSERLRGGTAERHKERAGLAEEVPGARDTQTDGVQRGWKSEESRAGLRNSTLLKIQPTPDETKSSQTGSAVRPQYPGVSGVKDTWHSQGFLGEPGISLTHSPEGGLISSSAPSPNPTVSHPGTGGPTLQEADSSALYSVTESHQTSAAELLSSSTQDPLTAAETATHSSREPTVAENEGTTVTLPPEGAPLPSEPFVSVPREGTPLVSESIITVPPEEILSQSPDSVPLEEILPPSPDSVPLEEILPPSPDSVPPEEILSPSPDSVPPEEILSPSPDSVPPEGAPLVPGWSDAADDLDEVPPLLSETLPPGIFNISETPPPGPLKSSETPPHGTFRNPKTALSGTFGNPETPPSRIFTSETPPLTTRLPPTSVTMATSLMWPPAEAGLDDLEKLESEEDREDNVSEDEDEEEEEESPDSDEAESVEESEPPEVSTTTPSHSHTPFHLPEGSEWAQRNQGLGKREGRGSEGGEGLGEREERGWVREERGEGRGSECGEGLGEREERELVRSWVEKIRDKAGYVSGMLAPVGIGIVGALFILGALYSIKVMHRKRRSGFKRQRRKSASLQECYLPPLFSRVDIIDRVRMVSAEPPRPALCLTGPAMVSTASTGASGRDAEVESFGLQPLKTATHLPGKGSPSRPEKEPGGRPCFGEVDKPPTNGVLTIEDRILRITGYYGYYPGYSSHKREDGSDSPAETAGSQAGGAPSHCQSCACTALRVLGSLLVVLSISSSWVGTTQVMKLTFQSFSCPFFMTWFSTNWNILFFPIYYSGHLVTGSPKQTPIQKFRECSRIFGEDGLTLKLFVKRTAPFSILWTLTNYLYLLALRKLSATDVSALYCCHKAFVFLLSWIVLKDRFMGIRIVAAIMAITGIVMMAYADGFHGDSIIGVALAVGSASTSALYKVLFKMFQGSANLGEAAHFFSTLGFFNLIFISCIPLILFFTKVEHWGSFSALPWGYLCGAAGLWLAVDVLKHEVIFSVVLHPKLTLSRSLPLSPPLSGGRLEAQAVDVLKHEVIFSVVRLAASFIICLGFLLLLLPEEWDSMTLRFLSTFAEKKGEEPGEELSESSVHTRSRSRANGAVSIPLA</sequence>
<dbReference type="SUPFAM" id="SSF103481">
    <property type="entry name" value="Multidrug resistance efflux transporter EmrE"/>
    <property type="match status" value="1"/>
</dbReference>
<keyword evidence="9" id="KW-0732">Signal</keyword>
<keyword evidence="3" id="KW-0813">Transport</keyword>
<dbReference type="GO" id="GO:0016020">
    <property type="term" value="C:membrane"/>
    <property type="evidence" value="ECO:0007669"/>
    <property type="project" value="UniProtKB-SubCell"/>
</dbReference>
<evidence type="ECO:0000256" key="1">
    <source>
        <dbReference type="ARBA" id="ARBA00004141"/>
    </source>
</evidence>
<protein>
    <submittedName>
        <fullName evidence="10">Solute carrier family 35 member F4</fullName>
    </submittedName>
</protein>
<dbReference type="PANTHER" id="PTHR19346">
    <property type="entry name" value="SUGAR PHOSPHATE TRANSPORTER DOMAIN-CONTAINING PROTEIN"/>
    <property type="match status" value="1"/>
</dbReference>
<feature type="compositionally biased region" description="Polar residues" evidence="7">
    <location>
        <begin position="146"/>
        <end position="157"/>
    </location>
</feature>
<feature type="compositionally biased region" description="Polar residues" evidence="7">
    <location>
        <begin position="484"/>
        <end position="521"/>
    </location>
</feature>
<evidence type="ECO:0000256" key="8">
    <source>
        <dbReference type="SAM" id="Phobius"/>
    </source>
</evidence>
<dbReference type="Pfam" id="PF06027">
    <property type="entry name" value="SLC35F"/>
    <property type="match status" value="1"/>
</dbReference>
<feature type="transmembrane region" description="Helical" evidence="8">
    <location>
        <begin position="1302"/>
        <end position="1323"/>
    </location>
</feature>
<dbReference type="PANTHER" id="PTHR19346:SF2">
    <property type="entry name" value="SOLUTE CARRIER FAMILY 35 MEMBER F4"/>
    <property type="match status" value="1"/>
</dbReference>
<dbReference type="GO" id="GO:0022857">
    <property type="term" value="F:transmembrane transporter activity"/>
    <property type="evidence" value="ECO:0007669"/>
    <property type="project" value="InterPro"/>
</dbReference>
<feature type="transmembrane region" description="Helical" evidence="8">
    <location>
        <begin position="1214"/>
        <end position="1234"/>
    </location>
</feature>
<keyword evidence="5 8" id="KW-1133">Transmembrane helix</keyword>
<organism evidence="10 11">
    <name type="scientific">Acipenser ruthenus</name>
    <name type="common">Sterlet sturgeon</name>
    <dbReference type="NCBI Taxonomy" id="7906"/>
    <lineage>
        <taxon>Eukaryota</taxon>
        <taxon>Metazoa</taxon>
        <taxon>Chordata</taxon>
        <taxon>Craniata</taxon>
        <taxon>Vertebrata</taxon>
        <taxon>Euteleostomi</taxon>
        <taxon>Actinopterygii</taxon>
        <taxon>Chondrostei</taxon>
        <taxon>Acipenseriformes</taxon>
        <taxon>Acipenseridae</taxon>
        <taxon>Acipenser</taxon>
    </lineage>
</organism>
<feature type="compositionally biased region" description="Basic and acidic residues" evidence="7">
    <location>
        <begin position="56"/>
        <end position="69"/>
    </location>
</feature>
<comment type="caution">
    <text evidence="10">The sequence shown here is derived from an EMBL/GenBank/DDBJ whole genome shotgun (WGS) entry which is preliminary data.</text>
</comment>
<evidence type="ECO:0000256" key="7">
    <source>
        <dbReference type="SAM" id="MobiDB-lite"/>
    </source>
</evidence>
<evidence type="ECO:0000313" key="11">
    <source>
        <dbReference type="Proteomes" id="UP000289886"/>
    </source>
</evidence>
<feature type="transmembrane region" description="Helical" evidence="8">
    <location>
        <begin position="1240"/>
        <end position="1260"/>
    </location>
</feature>
<feature type="region of interest" description="Disordered" evidence="7">
    <location>
        <begin position="1411"/>
        <end position="1440"/>
    </location>
</feature>
<gene>
    <name evidence="10" type="ORF">EOD39_13810</name>
</gene>
<dbReference type="InterPro" id="IPR026505">
    <property type="entry name" value="Solute_c_fam_35_mem_F3/F4"/>
</dbReference>
<dbReference type="InterPro" id="IPR009262">
    <property type="entry name" value="SLC35_F1/F2/F6"/>
</dbReference>
<reference evidence="10 11" key="1">
    <citation type="submission" date="2019-01" db="EMBL/GenBank/DDBJ databases">
        <title>Draft Genome and Complete Hox-Cluster Characterization of the Sterlet Sturgeon (Acipenser ruthenus).</title>
        <authorList>
            <person name="Wei Q."/>
        </authorList>
    </citation>
    <scope>NUCLEOTIDE SEQUENCE [LARGE SCALE GENOMIC DNA]</scope>
    <source>
        <strain evidence="10">WHYD16114868_AA</strain>
        <tissue evidence="10">Blood</tissue>
    </source>
</reference>
<evidence type="ECO:0000256" key="9">
    <source>
        <dbReference type="SAM" id="SignalP"/>
    </source>
</evidence>
<feature type="compositionally biased region" description="Low complexity" evidence="7">
    <location>
        <begin position="715"/>
        <end position="725"/>
    </location>
</feature>
<feature type="region of interest" description="Disordered" evidence="7">
    <location>
        <begin position="1041"/>
        <end position="1060"/>
    </location>
</feature>
<feature type="region of interest" description="Disordered" evidence="7">
    <location>
        <begin position="26"/>
        <end position="87"/>
    </location>
</feature>
<evidence type="ECO:0000256" key="5">
    <source>
        <dbReference type="ARBA" id="ARBA00022989"/>
    </source>
</evidence>
<feature type="region of interest" description="Disordered" evidence="7">
    <location>
        <begin position="298"/>
        <end position="555"/>
    </location>
</feature>
<dbReference type="InterPro" id="IPR037185">
    <property type="entry name" value="EmrE-like"/>
</dbReference>
<feature type="compositionally biased region" description="Polar residues" evidence="7">
    <location>
        <begin position="33"/>
        <end position="45"/>
    </location>
</feature>
<feature type="compositionally biased region" description="Basic and acidic residues" evidence="7">
    <location>
        <begin position="313"/>
        <end position="329"/>
    </location>
</feature>
<keyword evidence="4 8" id="KW-0812">Transmembrane</keyword>
<feature type="compositionally biased region" description="Basic and acidic residues" evidence="7">
    <location>
        <begin position="337"/>
        <end position="373"/>
    </location>
</feature>
<evidence type="ECO:0000256" key="2">
    <source>
        <dbReference type="ARBA" id="ARBA00007863"/>
    </source>
</evidence>
<feature type="chain" id="PRO_5025037145" evidence="9">
    <location>
        <begin position="20"/>
        <end position="1440"/>
    </location>
</feature>
<feature type="compositionally biased region" description="Basic and acidic residues" evidence="7">
    <location>
        <begin position="181"/>
        <end position="195"/>
    </location>
</feature>
<feature type="region of interest" description="Disordered" evidence="7">
    <location>
        <begin position="569"/>
        <end position="854"/>
    </location>
</feature>
<keyword evidence="11" id="KW-1185">Reference proteome</keyword>
<evidence type="ECO:0000256" key="4">
    <source>
        <dbReference type="ARBA" id="ARBA00022692"/>
    </source>
</evidence>
<feature type="region of interest" description="Disordered" evidence="7">
    <location>
        <begin position="274"/>
        <end position="293"/>
    </location>
</feature>
<dbReference type="Proteomes" id="UP000289886">
    <property type="component" value="Unassembled WGS sequence"/>
</dbReference>
<feature type="transmembrane region" description="Helical" evidence="8">
    <location>
        <begin position="1369"/>
        <end position="1391"/>
    </location>
</feature>
<feature type="compositionally biased region" description="Low complexity" evidence="7">
    <location>
        <begin position="785"/>
        <end position="798"/>
    </location>
</feature>
<evidence type="ECO:0000256" key="3">
    <source>
        <dbReference type="ARBA" id="ARBA00022448"/>
    </source>
</evidence>